<keyword evidence="3" id="KW-0227">DNA damage</keyword>
<dbReference type="AlphaFoldDB" id="A0A5S5DVL6"/>
<dbReference type="EC" id="3.4.-.-" evidence="8"/>
<evidence type="ECO:0000256" key="1">
    <source>
        <dbReference type="ARBA" id="ARBA00008136"/>
    </source>
</evidence>
<dbReference type="OrthoDB" id="9782620at2"/>
<evidence type="ECO:0000256" key="3">
    <source>
        <dbReference type="ARBA" id="ARBA00022763"/>
    </source>
</evidence>
<keyword evidence="5" id="KW-0190">Covalent protein-DNA linkage</keyword>
<dbReference type="GO" id="GO:0008233">
    <property type="term" value="F:peptidase activity"/>
    <property type="evidence" value="ECO:0007669"/>
    <property type="project" value="UniProtKB-KW"/>
</dbReference>
<keyword evidence="4 8" id="KW-0378">Hydrolase</keyword>
<gene>
    <name evidence="9" type="ORF">C7447_102640</name>
</gene>
<dbReference type="Proteomes" id="UP000323136">
    <property type="component" value="Unassembled WGS sequence"/>
</dbReference>
<reference evidence="9 10" key="1">
    <citation type="submission" date="2019-07" db="EMBL/GenBank/DDBJ databases">
        <title>Genomic Encyclopedia of Type Strains, Phase IV (KMG-IV): sequencing the most valuable type-strain genomes for metagenomic binning, comparative biology and taxonomic classification.</title>
        <authorList>
            <person name="Goeker M."/>
        </authorList>
    </citation>
    <scope>NUCLEOTIDE SEQUENCE [LARGE SCALE GENOMIC DNA]</scope>
    <source>
        <strain evidence="9 10">DSM 18961</strain>
    </source>
</reference>
<dbReference type="EMBL" id="VNIA01000002">
    <property type="protein sequence ID" value="TYP99318.1"/>
    <property type="molecule type" value="Genomic_DNA"/>
</dbReference>
<comment type="similarity">
    <text evidence="1 8">Belongs to the SOS response-associated peptidase family.</text>
</comment>
<dbReference type="PANTHER" id="PTHR13604:SF0">
    <property type="entry name" value="ABASIC SITE PROCESSING PROTEIN HMCES"/>
    <property type="match status" value="1"/>
</dbReference>
<keyword evidence="7" id="KW-0456">Lyase</keyword>
<organism evidence="9 10">
    <name type="scientific">Tenacibaculum adriaticum</name>
    <dbReference type="NCBI Taxonomy" id="413713"/>
    <lineage>
        <taxon>Bacteria</taxon>
        <taxon>Pseudomonadati</taxon>
        <taxon>Bacteroidota</taxon>
        <taxon>Flavobacteriia</taxon>
        <taxon>Flavobacteriales</taxon>
        <taxon>Flavobacteriaceae</taxon>
        <taxon>Tenacibaculum</taxon>
    </lineage>
</organism>
<evidence type="ECO:0000313" key="9">
    <source>
        <dbReference type="EMBL" id="TYP99318.1"/>
    </source>
</evidence>
<dbReference type="GO" id="GO:0016829">
    <property type="term" value="F:lyase activity"/>
    <property type="evidence" value="ECO:0007669"/>
    <property type="project" value="UniProtKB-KW"/>
</dbReference>
<evidence type="ECO:0000256" key="4">
    <source>
        <dbReference type="ARBA" id="ARBA00022801"/>
    </source>
</evidence>
<dbReference type="GO" id="GO:0006508">
    <property type="term" value="P:proteolysis"/>
    <property type="evidence" value="ECO:0007669"/>
    <property type="project" value="UniProtKB-KW"/>
</dbReference>
<protein>
    <recommendedName>
        <fullName evidence="8">Abasic site processing protein</fullName>
        <ecNumber evidence="8">3.4.-.-</ecNumber>
    </recommendedName>
</protein>
<comment type="caution">
    <text evidence="9">The sequence shown here is derived from an EMBL/GenBank/DDBJ whole genome shotgun (WGS) entry which is preliminary data.</text>
</comment>
<evidence type="ECO:0000256" key="6">
    <source>
        <dbReference type="ARBA" id="ARBA00023125"/>
    </source>
</evidence>
<dbReference type="GO" id="GO:0003697">
    <property type="term" value="F:single-stranded DNA binding"/>
    <property type="evidence" value="ECO:0007669"/>
    <property type="project" value="InterPro"/>
</dbReference>
<evidence type="ECO:0000256" key="7">
    <source>
        <dbReference type="ARBA" id="ARBA00023239"/>
    </source>
</evidence>
<keyword evidence="6" id="KW-0238">DNA-binding</keyword>
<dbReference type="Gene3D" id="3.90.1680.10">
    <property type="entry name" value="SOS response associated peptidase-like"/>
    <property type="match status" value="1"/>
</dbReference>
<accession>A0A5S5DVL6</accession>
<dbReference type="GO" id="GO:0106300">
    <property type="term" value="P:protein-DNA covalent cross-linking repair"/>
    <property type="evidence" value="ECO:0007669"/>
    <property type="project" value="InterPro"/>
</dbReference>
<dbReference type="PANTHER" id="PTHR13604">
    <property type="entry name" value="DC12-RELATED"/>
    <property type="match status" value="1"/>
</dbReference>
<evidence type="ECO:0000256" key="8">
    <source>
        <dbReference type="RuleBase" id="RU364100"/>
    </source>
</evidence>
<dbReference type="InterPro" id="IPR036590">
    <property type="entry name" value="SRAP-like"/>
</dbReference>
<name>A0A5S5DVL6_9FLAO</name>
<evidence type="ECO:0000256" key="2">
    <source>
        <dbReference type="ARBA" id="ARBA00022670"/>
    </source>
</evidence>
<dbReference type="Pfam" id="PF02586">
    <property type="entry name" value="SRAP"/>
    <property type="match status" value="1"/>
</dbReference>
<evidence type="ECO:0000313" key="10">
    <source>
        <dbReference type="Proteomes" id="UP000323136"/>
    </source>
</evidence>
<proteinExistence type="inferred from homology"/>
<sequence length="209" mass="24353">MKYSLSNTASKTLIREELGIKFKYPNIYKPRLKIDGYKEQSVSIITMEEPNLITQGIWGILPQNFEGEWKKFQRLKTTLHVNEKEISENVLYKEALERRRCLIIVTGFYTHHLEGKKITNYLVEKTPLKPFYLAGIYNVLEDGFATCSVINTNTNSCLSSINNLYEVMPLQIPKMFKNIWLDKATTIKDINYIVSKPYITKFKIQRIAS</sequence>
<evidence type="ECO:0000256" key="5">
    <source>
        <dbReference type="ARBA" id="ARBA00023124"/>
    </source>
</evidence>
<keyword evidence="10" id="KW-1185">Reference proteome</keyword>
<keyword evidence="2 8" id="KW-0645">Protease</keyword>
<dbReference type="SUPFAM" id="SSF143081">
    <property type="entry name" value="BB1717-like"/>
    <property type="match status" value="1"/>
</dbReference>
<dbReference type="InterPro" id="IPR003738">
    <property type="entry name" value="SRAP"/>
</dbReference>
<dbReference type="RefSeq" id="WP_148870078.1">
    <property type="nucleotide sequence ID" value="NZ_VNIA01000002.1"/>
</dbReference>